<feature type="domain" description="C2" evidence="1">
    <location>
        <begin position="258"/>
        <end position="388"/>
    </location>
</feature>
<evidence type="ECO:0000259" key="1">
    <source>
        <dbReference type="PROSITE" id="PS50004"/>
    </source>
</evidence>
<dbReference type="AlphaFoldDB" id="A0A8C1YNL9"/>
<name>A0A8C1YNL9_CYPCA</name>
<dbReference type="SUPFAM" id="SSF49562">
    <property type="entry name" value="C2 domain (Calcium/lipid-binding domain, CaLB)"/>
    <property type="match status" value="2"/>
</dbReference>
<dbReference type="SMART" id="SM00239">
    <property type="entry name" value="C2"/>
    <property type="match status" value="2"/>
</dbReference>
<dbReference type="InterPro" id="IPR000008">
    <property type="entry name" value="C2_dom"/>
</dbReference>
<protein>
    <submittedName>
        <fullName evidence="2">Tandem C2 domains, nuclear</fullName>
    </submittedName>
</protein>
<dbReference type="Ensembl" id="ENSCCRT00015019783.1">
    <property type="protein sequence ID" value="ENSCCRP00015019100.1"/>
    <property type="gene ID" value="ENSCCRG00015008303.1"/>
</dbReference>
<organism evidence="2 3">
    <name type="scientific">Cyprinus carpio</name>
    <name type="common">Common carp</name>
    <dbReference type="NCBI Taxonomy" id="7962"/>
    <lineage>
        <taxon>Eukaryota</taxon>
        <taxon>Metazoa</taxon>
        <taxon>Chordata</taxon>
        <taxon>Craniata</taxon>
        <taxon>Vertebrata</taxon>
        <taxon>Euteleostomi</taxon>
        <taxon>Actinopterygii</taxon>
        <taxon>Neopterygii</taxon>
        <taxon>Teleostei</taxon>
        <taxon>Ostariophysi</taxon>
        <taxon>Cypriniformes</taxon>
        <taxon>Cyprinidae</taxon>
        <taxon>Cyprininae</taxon>
        <taxon>Cyprinus</taxon>
    </lineage>
</organism>
<evidence type="ECO:0000313" key="3">
    <source>
        <dbReference type="Proteomes" id="UP000694700"/>
    </source>
</evidence>
<proteinExistence type="predicted"/>
<dbReference type="PROSITE" id="PS50004">
    <property type="entry name" value="C2"/>
    <property type="match status" value="1"/>
</dbReference>
<accession>A0A8C1YNL9</accession>
<reference evidence="2" key="1">
    <citation type="submission" date="2025-08" db="UniProtKB">
        <authorList>
            <consortium name="Ensembl"/>
        </authorList>
    </citation>
    <scope>IDENTIFICATION</scope>
</reference>
<dbReference type="GO" id="GO:0005634">
    <property type="term" value="C:nucleus"/>
    <property type="evidence" value="ECO:0007669"/>
    <property type="project" value="InterPro"/>
</dbReference>
<evidence type="ECO:0000313" key="2">
    <source>
        <dbReference type="Ensembl" id="ENSCCRP00015019100.1"/>
    </source>
</evidence>
<dbReference type="InterPro" id="IPR030542">
    <property type="entry name" value="Tac2-N"/>
</dbReference>
<sequence>NMTEYIKNCCRTFMSKKNEPEIQMIKVRPPGKLTAESNVKKNVGVSEDYLLSKLPPDGREVPFIIPTFKPSYIQPRGSQYSGYNIGQQSKQYDLRYDSVSSVQSSTSSIQDSFGSSRSLESITLSGDERDFEPGKVCVHLKYEEAVEQVWITLCMDLSVYSDGVEVQKIGVKGVLTMTKPVRFKSTVKEASADTVFMETFVFTLNLEQIRRSALVLRLQAHTPRKRTLGECVLSLRTLGPEATKHCLEFKPYSKTHVCHAELQLALCFQPVNSRMQLQILSAQNLSSSSSPLTQSFFVKVELLSEARVLLKRKTKVMKSSGGQIQWAEVLHLPITNQDQNLQLAVKLYSRSSVRRKHLLGQVSSDSPEAVEQWRDSMANPEKVVTSWHRLSRL</sequence>
<dbReference type="Proteomes" id="UP000694700">
    <property type="component" value="Unplaced"/>
</dbReference>
<dbReference type="InterPro" id="IPR035892">
    <property type="entry name" value="C2_domain_sf"/>
</dbReference>
<dbReference type="PANTHER" id="PTHR46887">
    <property type="entry name" value="TANDEM C2 DOMAINS NUCLEAR PROTEIN"/>
    <property type="match status" value="1"/>
</dbReference>
<dbReference type="Gene3D" id="2.60.40.150">
    <property type="entry name" value="C2 domain"/>
    <property type="match status" value="2"/>
</dbReference>
<dbReference type="PANTHER" id="PTHR46887:SF1">
    <property type="entry name" value="TANDEM C2 DOMAINS NUCLEAR PROTEIN"/>
    <property type="match status" value="1"/>
</dbReference>
<dbReference type="Pfam" id="PF00168">
    <property type="entry name" value="C2"/>
    <property type="match status" value="2"/>
</dbReference>